<dbReference type="SUPFAM" id="SSF54928">
    <property type="entry name" value="RNA-binding domain, RBD"/>
    <property type="match status" value="2"/>
</dbReference>
<dbReference type="InterPro" id="IPR000504">
    <property type="entry name" value="RRM_dom"/>
</dbReference>
<dbReference type="InterPro" id="IPR012677">
    <property type="entry name" value="Nucleotide-bd_a/b_plait_sf"/>
</dbReference>
<dbReference type="EMBL" id="OU466863">
    <property type="protein sequence ID" value="CAH2078775.1"/>
    <property type="molecule type" value="Genomic_DNA"/>
</dbReference>
<feature type="domain" description="RRM" evidence="3">
    <location>
        <begin position="220"/>
        <end position="294"/>
    </location>
</feature>
<sequence>TIVSGKRRNHSPIEDYPIDLSIGLLEFSLSQERVKLRLARRSISRAELESLYTEGVPAKILFSGIGCVGTQTREEETFSRICRFSRAFPRNLPSTQESTKMDQETSLYLWDLDSSVKEPELFPNSLISVEIYKDERNHSLGKAKATFRERETDVAIVVFRSINAYVKDITLPLGDSVIGISVDSFPPHMLNNEAEHDLTNVGNSDSLQTPANTLSNHTELDIYVGNISAATTAEKLMAEFGHYGLVIDAKVVKKAGISYGFAKFEDPENSFAAIQALNGKVIDGNAWRVEKVHKNKKQMREVEIRGAMEEGRVLYASNLSYQVKDSDLERFFGQFGDIVACRIRRLSDGRSRGDAFIEYSTKESVARAILAMEGKTVWGRPIYVGLGKINP</sequence>
<dbReference type="GO" id="GO:0003729">
    <property type="term" value="F:mRNA binding"/>
    <property type="evidence" value="ECO:0007669"/>
    <property type="project" value="TreeGrafter"/>
</dbReference>
<dbReference type="SMART" id="SM00360">
    <property type="entry name" value="RRM"/>
    <property type="match status" value="2"/>
</dbReference>
<evidence type="ECO:0000256" key="1">
    <source>
        <dbReference type="ARBA" id="ARBA00022884"/>
    </source>
</evidence>
<keyword evidence="1 2" id="KW-0694">RNA-binding</keyword>
<dbReference type="Gene3D" id="3.30.70.330">
    <property type="match status" value="2"/>
</dbReference>
<feature type="non-terminal residue" evidence="4">
    <location>
        <position position="391"/>
    </location>
</feature>
<organism evidence="4 5">
    <name type="scientific">Thlaspi arvense</name>
    <name type="common">Field penny-cress</name>
    <dbReference type="NCBI Taxonomy" id="13288"/>
    <lineage>
        <taxon>Eukaryota</taxon>
        <taxon>Viridiplantae</taxon>
        <taxon>Streptophyta</taxon>
        <taxon>Embryophyta</taxon>
        <taxon>Tracheophyta</taxon>
        <taxon>Spermatophyta</taxon>
        <taxon>Magnoliopsida</taxon>
        <taxon>eudicotyledons</taxon>
        <taxon>Gunneridae</taxon>
        <taxon>Pentapetalae</taxon>
        <taxon>rosids</taxon>
        <taxon>malvids</taxon>
        <taxon>Brassicales</taxon>
        <taxon>Brassicaceae</taxon>
        <taxon>Thlaspideae</taxon>
        <taxon>Thlaspi</taxon>
    </lineage>
</organism>
<dbReference type="Proteomes" id="UP000836841">
    <property type="component" value="Chromosome 7"/>
</dbReference>
<dbReference type="AlphaFoldDB" id="A0AAU9T7Y6"/>
<proteinExistence type="predicted"/>
<name>A0AAU9T7Y6_THLAR</name>
<evidence type="ECO:0000313" key="5">
    <source>
        <dbReference type="Proteomes" id="UP000836841"/>
    </source>
</evidence>
<accession>A0AAU9T7Y6</accession>
<evidence type="ECO:0000259" key="3">
    <source>
        <dbReference type="PROSITE" id="PS50102"/>
    </source>
</evidence>
<evidence type="ECO:0000313" key="4">
    <source>
        <dbReference type="EMBL" id="CAH2078775.1"/>
    </source>
</evidence>
<keyword evidence="5" id="KW-1185">Reference proteome</keyword>
<reference evidence="4 5" key="1">
    <citation type="submission" date="2022-03" db="EMBL/GenBank/DDBJ databases">
        <authorList>
            <person name="Nunn A."/>
            <person name="Chopra R."/>
            <person name="Nunn A."/>
            <person name="Contreras Garrido A."/>
        </authorList>
    </citation>
    <scope>NUCLEOTIDE SEQUENCE [LARGE SCALE GENOMIC DNA]</scope>
</reference>
<dbReference type="CDD" id="cd00590">
    <property type="entry name" value="RRM_SF"/>
    <property type="match status" value="2"/>
</dbReference>
<evidence type="ECO:0000256" key="2">
    <source>
        <dbReference type="PROSITE-ProRule" id="PRU00176"/>
    </source>
</evidence>
<dbReference type="InterPro" id="IPR035979">
    <property type="entry name" value="RBD_domain_sf"/>
</dbReference>
<gene>
    <name evidence="4" type="ORF">TAV2_LOCUS22676</name>
</gene>
<dbReference type="PANTHER" id="PTHR48025">
    <property type="entry name" value="OS02G0815200 PROTEIN"/>
    <property type="match status" value="1"/>
</dbReference>
<dbReference type="PROSITE" id="PS50102">
    <property type="entry name" value="RRM"/>
    <property type="match status" value="2"/>
</dbReference>
<dbReference type="InterPro" id="IPR050502">
    <property type="entry name" value="Euk_RNA-bind_prot"/>
</dbReference>
<protein>
    <recommendedName>
        <fullName evidence="3">RRM domain-containing protein</fullName>
    </recommendedName>
</protein>
<dbReference type="Pfam" id="PF00076">
    <property type="entry name" value="RRM_1"/>
    <property type="match status" value="2"/>
</dbReference>
<dbReference type="PANTHER" id="PTHR48025:SF1">
    <property type="entry name" value="RRM DOMAIN-CONTAINING PROTEIN"/>
    <property type="match status" value="1"/>
</dbReference>
<feature type="domain" description="RRM" evidence="3">
    <location>
        <begin position="312"/>
        <end position="389"/>
    </location>
</feature>